<comment type="catalytic activity">
    <reaction evidence="1">
        <text>S-ubiquitinyl-[E2 ubiquitin-conjugating enzyme]-L-cysteine + [acceptor protein]-L-lysine = [E2 ubiquitin-conjugating enzyme]-L-cysteine + N(6)-ubiquitinyl-[acceptor protein]-L-lysine.</text>
        <dbReference type="EC" id="2.3.2.27"/>
    </reaction>
</comment>
<dbReference type="InterPro" id="IPR001841">
    <property type="entry name" value="Znf_RING"/>
</dbReference>
<keyword evidence="6" id="KW-0479">Metal-binding</keyword>
<dbReference type="PANTHER" id="PTHR45977:SF4">
    <property type="entry name" value="RING-TYPE DOMAIN-CONTAINING PROTEIN"/>
    <property type="match status" value="1"/>
</dbReference>
<reference evidence="14 15" key="1">
    <citation type="journal article" date="2014" name="Nat. Commun.">
        <title>Multiple recent horizontal transfers of a large genomic region in cheese making fungi.</title>
        <authorList>
            <person name="Cheeseman K."/>
            <person name="Ropars J."/>
            <person name="Renault P."/>
            <person name="Dupont J."/>
            <person name="Gouzy J."/>
            <person name="Branca A."/>
            <person name="Abraham A.L."/>
            <person name="Ceppi M."/>
            <person name="Conseiller E."/>
            <person name="Debuchy R."/>
            <person name="Malagnac F."/>
            <person name="Goarin A."/>
            <person name="Silar P."/>
            <person name="Lacoste S."/>
            <person name="Sallet E."/>
            <person name="Bensimon A."/>
            <person name="Giraud T."/>
            <person name="Brygoo Y."/>
        </authorList>
    </citation>
    <scope>NUCLEOTIDE SEQUENCE [LARGE SCALE GENOMIC DNA]</scope>
    <source>
        <strain evidence="15">FM 013</strain>
    </source>
</reference>
<keyword evidence="15" id="KW-1185">Reference proteome</keyword>
<dbReference type="GO" id="GO:0008270">
    <property type="term" value="F:zinc ion binding"/>
    <property type="evidence" value="ECO:0007669"/>
    <property type="project" value="UniProtKB-KW"/>
</dbReference>
<protein>
    <recommendedName>
        <fullName evidence="3">RING-type E3 ubiquitin transferase</fullName>
        <ecNumber evidence="3">2.3.2.27</ecNumber>
    </recommendedName>
</protein>
<dbReference type="PANTHER" id="PTHR45977">
    <property type="entry name" value="TARGET OF ERK KINASE MPK-1"/>
    <property type="match status" value="1"/>
</dbReference>
<evidence type="ECO:0000256" key="9">
    <source>
        <dbReference type="ARBA" id="ARBA00022833"/>
    </source>
</evidence>
<gene>
    <name evidence="14" type="ORF">PCAMFM013_S105g000003</name>
</gene>
<dbReference type="SUPFAM" id="SSF57850">
    <property type="entry name" value="RING/U-box"/>
    <property type="match status" value="1"/>
</dbReference>
<feature type="domain" description="RING-type" evidence="13">
    <location>
        <begin position="58"/>
        <end position="100"/>
    </location>
</feature>
<name>A0A0G4PYK9_PENC3</name>
<evidence type="ECO:0000256" key="7">
    <source>
        <dbReference type="ARBA" id="ARBA00022771"/>
    </source>
</evidence>
<dbReference type="InterPro" id="IPR013083">
    <property type="entry name" value="Znf_RING/FYVE/PHD"/>
</dbReference>
<evidence type="ECO:0000256" key="8">
    <source>
        <dbReference type="ARBA" id="ARBA00022786"/>
    </source>
</evidence>
<keyword evidence="7 12" id="KW-0863">Zinc-finger</keyword>
<dbReference type="GO" id="GO:0061630">
    <property type="term" value="F:ubiquitin protein ligase activity"/>
    <property type="evidence" value="ECO:0007669"/>
    <property type="project" value="UniProtKB-EC"/>
</dbReference>
<dbReference type="GO" id="GO:0016567">
    <property type="term" value="P:protein ubiquitination"/>
    <property type="evidence" value="ECO:0007669"/>
    <property type="project" value="TreeGrafter"/>
</dbReference>
<evidence type="ECO:0000313" key="15">
    <source>
        <dbReference type="Proteomes" id="UP000053732"/>
    </source>
</evidence>
<organism evidence="14 15">
    <name type="scientific">Penicillium camemberti (strain FM 013)</name>
    <dbReference type="NCBI Taxonomy" id="1429867"/>
    <lineage>
        <taxon>Eukaryota</taxon>
        <taxon>Fungi</taxon>
        <taxon>Dikarya</taxon>
        <taxon>Ascomycota</taxon>
        <taxon>Pezizomycotina</taxon>
        <taxon>Eurotiomycetes</taxon>
        <taxon>Eurotiomycetidae</taxon>
        <taxon>Eurotiales</taxon>
        <taxon>Aspergillaceae</taxon>
        <taxon>Penicillium</taxon>
    </lineage>
</organism>
<dbReference type="Proteomes" id="UP000053732">
    <property type="component" value="Unassembled WGS sequence"/>
</dbReference>
<dbReference type="Gene3D" id="3.30.40.10">
    <property type="entry name" value="Zinc/RING finger domain, C3HC4 (zinc finger)"/>
    <property type="match status" value="1"/>
</dbReference>
<evidence type="ECO:0000256" key="2">
    <source>
        <dbReference type="ARBA" id="ARBA00004141"/>
    </source>
</evidence>
<dbReference type="GO" id="GO:0016020">
    <property type="term" value="C:membrane"/>
    <property type="evidence" value="ECO:0007669"/>
    <property type="project" value="UniProtKB-SubCell"/>
</dbReference>
<keyword evidence="8" id="KW-0833">Ubl conjugation pathway</keyword>
<evidence type="ECO:0000256" key="6">
    <source>
        <dbReference type="ARBA" id="ARBA00022723"/>
    </source>
</evidence>
<dbReference type="PROSITE" id="PS50089">
    <property type="entry name" value="ZF_RING_2"/>
    <property type="match status" value="1"/>
</dbReference>
<evidence type="ECO:0000256" key="1">
    <source>
        <dbReference type="ARBA" id="ARBA00000900"/>
    </source>
</evidence>
<keyword evidence="10" id="KW-1133">Transmembrane helix</keyword>
<dbReference type="Pfam" id="PF13639">
    <property type="entry name" value="zf-RING_2"/>
    <property type="match status" value="1"/>
</dbReference>
<evidence type="ECO:0000256" key="10">
    <source>
        <dbReference type="ARBA" id="ARBA00022989"/>
    </source>
</evidence>
<dbReference type="EC" id="2.3.2.27" evidence="3"/>
<dbReference type="SMART" id="SM00184">
    <property type="entry name" value="RING"/>
    <property type="match status" value="1"/>
</dbReference>
<dbReference type="AlphaFoldDB" id="A0A0G4PYK9"/>
<keyword evidence="5" id="KW-0812">Transmembrane</keyword>
<evidence type="ECO:0000256" key="11">
    <source>
        <dbReference type="ARBA" id="ARBA00023136"/>
    </source>
</evidence>
<comment type="subcellular location">
    <subcellularLocation>
        <location evidence="2">Membrane</location>
        <topology evidence="2">Multi-pass membrane protein</topology>
    </subcellularLocation>
</comment>
<keyword evidence="4" id="KW-0808">Transferase</keyword>
<evidence type="ECO:0000256" key="3">
    <source>
        <dbReference type="ARBA" id="ARBA00012483"/>
    </source>
</evidence>
<accession>A0A0G4PYK9</accession>
<dbReference type="EMBL" id="HG793236">
    <property type="protein sequence ID" value="CRL31290.1"/>
    <property type="molecule type" value="Genomic_DNA"/>
</dbReference>
<evidence type="ECO:0000256" key="4">
    <source>
        <dbReference type="ARBA" id="ARBA00022679"/>
    </source>
</evidence>
<sequence length="110" mass="11970">MKAGTMAQDPIILSDGSLGKVGYLESSHTPEGLSSCVPATRDMLSPPVPDIIFSDYACAICLDIMENETQVRGLPCGHAFHVTCVDKWLLWRQPCCPVCKASYKRGPDKV</sequence>
<dbReference type="STRING" id="1429867.A0A0G4PYK9"/>
<keyword evidence="11" id="KW-0472">Membrane</keyword>
<evidence type="ECO:0000313" key="14">
    <source>
        <dbReference type="EMBL" id="CRL31290.1"/>
    </source>
</evidence>
<evidence type="ECO:0000259" key="13">
    <source>
        <dbReference type="PROSITE" id="PS50089"/>
    </source>
</evidence>
<evidence type="ECO:0000256" key="12">
    <source>
        <dbReference type="PROSITE-ProRule" id="PRU00175"/>
    </source>
</evidence>
<evidence type="ECO:0000256" key="5">
    <source>
        <dbReference type="ARBA" id="ARBA00022692"/>
    </source>
</evidence>
<dbReference type="GO" id="GO:0006511">
    <property type="term" value="P:ubiquitin-dependent protein catabolic process"/>
    <property type="evidence" value="ECO:0007669"/>
    <property type="project" value="TreeGrafter"/>
</dbReference>
<proteinExistence type="predicted"/>
<keyword evidence="9" id="KW-0862">Zinc</keyword>